<keyword evidence="3" id="KW-1185">Reference proteome</keyword>
<accession>F4X055</accession>
<feature type="compositionally biased region" description="Low complexity" evidence="1">
    <location>
        <begin position="121"/>
        <end position="130"/>
    </location>
</feature>
<dbReference type="AlphaFoldDB" id="F4X055"/>
<evidence type="ECO:0000313" key="2">
    <source>
        <dbReference type="EMBL" id="EGI60169.1"/>
    </source>
</evidence>
<feature type="region of interest" description="Disordered" evidence="1">
    <location>
        <begin position="119"/>
        <end position="151"/>
    </location>
</feature>
<reference evidence="2" key="1">
    <citation type="submission" date="2011-02" db="EMBL/GenBank/DDBJ databases">
        <title>The genome of the leaf-cutting ant Acromyrmex echinatior suggests key adaptations to social evolution and fungus farming.</title>
        <authorList>
            <person name="Nygaard S."/>
            <person name="Zhang G."/>
        </authorList>
    </citation>
    <scope>NUCLEOTIDE SEQUENCE</scope>
</reference>
<dbReference type="EMBL" id="GL888492">
    <property type="protein sequence ID" value="EGI60169.1"/>
    <property type="molecule type" value="Genomic_DNA"/>
</dbReference>
<feature type="compositionally biased region" description="Basic residues" evidence="1">
    <location>
        <begin position="132"/>
        <end position="142"/>
    </location>
</feature>
<dbReference type="InParanoid" id="F4X055"/>
<sequence length="272" mass="30690">MKLGYFLDGLLMRSYLLIRPVDGPTAYYLAGWARGWAKDVQVNLSSENHRRRNNVDMNLEKEDTRQVIEFLSQFPRDSVPAPGDPILRGNQSRGKSWMTAETSDVLLVIDSSGDRINKSTDSIASADAAAPRGKKRGRKSKKSNIPGAKSLSKISANRMDYEDDILDKPDFLQIKKRDYQADKRRKVQECFLDDALSYRQKTAVDEVTYLFSQMSPKIVMTEILRVLDAASNVQRKTTSMKGDLRRQIIINVKVTRQAVQHGGELDEGSDAC</sequence>
<evidence type="ECO:0000256" key="1">
    <source>
        <dbReference type="SAM" id="MobiDB-lite"/>
    </source>
</evidence>
<protein>
    <submittedName>
        <fullName evidence="2">Uncharacterized protein</fullName>
    </submittedName>
</protein>
<dbReference type="OrthoDB" id="7554769at2759"/>
<proteinExistence type="predicted"/>
<dbReference type="Proteomes" id="UP000007755">
    <property type="component" value="Unassembled WGS sequence"/>
</dbReference>
<evidence type="ECO:0000313" key="3">
    <source>
        <dbReference type="Proteomes" id="UP000007755"/>
    </source>
</evidence>
<organism evidence="3">
    <name type="scientific">Acromyrmex echinatior</name>
    <name type="common">Panamanian leafcutter ant</name>
    <name type="synonym">Acromyrmex octospinosus echinatior</name>
    <dbReference type="NCBI Taxonomy" id="103372"/>
    <lineage>
        <taxon>Eukaryota</taxon>
        <taxon>Metazoa</taxon>
        <taxon>Ecdysozoa</taxon>
        <taxon>Arthropoda</taxon>
        <taxon>Hexapoda</taxon>
        <taxon>Insecta</taxon>
        <taxon>Pterygota</taxon>
        <taxon>Neoptera</taxon>
        <taxon>Endopterygota</taxon>
        <taxon>Hymenoptera</taxon>
        <taxon>Apocrita</taxon>
        <taxon>Aculeata</taxon>
        <taxon>Formicoidea</taxon>
        <taxon>Formicidae</taxon>
        <taxon>Myrmicinae</taxon>
        <taxon>Acromyrmex</taxon>
    </lineage>
</organism>
<gene>
    <name evidence="2" type="ORF">G5I_11642</name>
</gene>
<name>F4X055_ACREC</name>